<dbReference type="Proteomes" id="UP000275137">
    <property type="component" value="Unassembled WGS sequence"/>
</dbReference>
<dbReference type="RefSeq" id="WP_123236763.1">
    <property type="nucleotide sequence ID" value="NZ_RJVP01000002.1"/>
</dbReference>
<proteinExistence type="predicted"/>
<dbReference type="SUPFAM" id="SSF51161">
    <property type="entry name" value="Trimeric LpxA-like enzymes"/>
    <property type="match status" value="1"/>
</dbReference>
<dbReference type="EMBL" id="RJVP01000002">
    <property type="protein sequence ID" value="ROH86955.1"/>
    <property type="molecule type" value="Genomic_DNA"/>
</dbReference>
<dbReference type="InterPro" id="IPR011004">
    <property type="entry name" value="Trimer_LpxA-like_sf"/>
</dbReference>
<accession>A0A3N0V2M9</accession>
<comment type="caution">
    <text evidence="2">The sequence shown here is derived from an EMBL/GenBank/DDBJ whole genome shotgun (WGS) entry which is preliminary data.</text>
</comment>
<organism evidence="2 3">
    <name type="scientific">Pseudomethylobacillus aquaticus</name>
    <dbReference type="NCBI Taxonomy" id="2676064"/>
    <lineage>
        <taxon>Bacteria</taxon>
        <taxon>Pseudomonadati</taxon>
        <taxon>Pseudomonadota</taxon>
        <taxon>Betaproteobacteria</taxon>
        <taxon>Nitrosomonadales</taxon>
        <taxon>Methylophilaceae</taxon>
        <taxon>Pseudomethylobacillus</taxon>
    </lineage>
</organism>
<dbReference type="InterPro" id="IPR029044">
    <property type="entry name" value="Nucleotide-diphossugar_trans"/>
</dbReference>
<gene>
    <name evidence="2" type="ORF">ED236_04430</name>
</gene>
<dbReference type="Pfam" id="PF00483">
    <property type="entry name" value="NTP_transferase"/>
    <property type="match status" value="1"/>
</dbReference>
<dbReference type="InterPro" id="IPR005835">
    <property type="entry name" value="NTP_transferase_dom"/>
</dbReference>
<feature type="domain" description="Nucleotidyl transferase" evidence="1">
    <location>
        <begin position="2"/>
        <end position="246"/>
    </location>
</feature>
<reference evidence="2 3" key="1">
    <citation type="submission" date="2018-10" db="EMBL/GenBank/DDBJ databases">
        <authorList>
            <person name="Chen W.-M."/>
        </authorList>
    </citation>
    <scope>NUCLEOTIDE SEQUENCE [LARGE SCALE GENOMIC DNA]</scope>
    <source>
        <strain evidence="2 3">H-5</strain>
    </source>
</reference>
<name>A0A3N0V2M9_9PROT</name>
<dbReference type="CDD" id="cd04181">
    <property type="entry name" value="NTP_transferase"/>
    <property type="match status" value="1"/>
</dbReference>
<sequence>MKAMILGAGKGTRVRPITHDIPKPMIPLVRKPVMEYIVALLKQHGVTQIMVNTSHLAPVIEDYFRDGEQFGVQMAYSYEGSFVDGVATGCPLGSAGGMKKIQDFSGFFDETFVVVCGDAWIDLDLTEALRIHREKQAIVSIIIREVPPEEVFKYGVVKLDDDGRILQFQEKPAPEQAVSNMANTGIYIFEPEVLDYIPSATEYDIGGQLFPALASAGKAFYGIALPFQWLDIGNVQDVWTVTRSILEGEVHGFRMPGREIRPGVHTGINVSVDFDQVEITPPVYIGGSTQIQPGVKLVGPLVIGANCVVESGALLKDCIVEDYTRVSGLAHLEGKIVFGNKCIDPMDDTVIDIQAADIGFVLDDVRNAVKPHDTAQEIAALMRADPPNHK</sequence>
<evidence type="ECO:0000313" key="3">
    <source>
        <dbReference type="Proteomes" id="UP000275137"/>
    </source>
</evidence>
<keyword evidence="3" id="KW-1185">Reference proteome</keyword>
<protein>
    <submittedName>
        <fullName evidence="2">NDP-sugar synthase</fullName>
    </submittedName>
</protein>
<evidence type="ECO:0000313" key="2">
    <source>
        <dbReference type="EMBL" id="ROH86955.1"/>
    </source>
</evidence>
<evidence type="ECO:0000259" key="1">
    <source>
        <dbReference type="Pfam" id="PF00483"/>
    </source>
</evidence>
<dbReference type="SUPFAM" id="SSF53448">
    <property type="entry name" value="Nucleotide-diphospho-sugar transferases"/>
    <property type="match status" value="1"/>
</dbReference>
<dbReference type="InterPro" id="IPR050486">
    <property type="entry name" value="Mannose-1P_guanyltransferase"/>
</dbReference>
<dbReference type="AlphaFoldDB" id="A0A3N0V2M9"/>
<dbReference type="Gene3D" id="2.160.10.10">
    <property type="entry name" value="Hexapeptide repeat proteins"/>
    <property type="match status" value="1"/>
</dbReference>
<dbReference type="Gene3D" id="3.90.550.10">
    <property type="entry name" value="Spore Coat Polysaccharide Biosynthesis Protein SpsA, Chain A"/>
    <property type="match status" value="1"/>
</dbReference>
<dbReference type="PANTHER" id="PTHR22572">
    <property type="entry name" value="SUGAR-1-PHOSPHATE GUANYL TRANSFERASE"/>
    <property type="match status" value="1"/>
</dbReference>